<accession>A0A2I0X3S1</accession>
<dbReference type="Gene3D" id="3.30.420.10">
    <property type="entry name" value="Ribonuclease H-like superfamily/Ribonuclease H"/>
    <property type="match status" value="1"/>
</dbReference>
<dbReference type="EMBL" id="KZ502186">
    <property type="protein sequence ID" value="PKU82537.1"/>
    <property type="molecule type" value="Genomic_DNA"/>
</dbReference>
<feature type="domain" description="Integrase catalytic" evidence="2">
    <location>
        <begin position="320"/>
        <end position="414"/>
    </location>
</feature>
<dbReference type="STRING" id="906689.A0A2I0X3S1"/>
<sequence>MLQYVSDIKHRVDAIRAAGSNIEDEDIVLYTLNGLPTSYNAFKTAIRTKKHTIHLDELYSLLCSEEVNITGDQAFRGRGRGLSRGRFHNARGGHASSMGGRRPDSHIECKICLKPGHSAANCWHRGNFSYQANQPQAYIAHDKQPTADWFLDSGASSHLTADASQLHSSQPYVGSSNVQVGSGHQLPITHSGQGILPTLTSKLILPHILHVPHLTHNLLSVHRLTHDNPCYVLFHANGFLIKDSTTHQTLLQGSSCQGLYPIKLPISSKQLSTTKRSWHLRLGHPSANTQKLLSTFCSPNTFVSPCDSCIRAKSHREPFSLSLPKTTKCLELVHTYVWGPAPVLSVRKFKYYLVFVDDFTRYCWVYPLKFKSEVLHTFLHFKLLVEKQFQHPIKMLQSDRGGEFVNSHFNKMLQ</sequence>
<keyword evidence="1" id="KW-0378">Hydrolase</keyword>
<dbReference type="Pfam" id="PF14223">
    <property type="entry name" value="Retrotran_gag_2"/>
    <property type="match status" value="1"/>
</dbReference>
<dbReference type="GO" id="GO:0008233">
    <property type="term" value="F:peptidase activity"/>
    <property type="evidence" value="ECO:0007669"/>
    <property type="project" value="UniProtKB-KW"/>
</dbReference>
<dbReference type="Proteomes" id="UP000233837">
    <property type="component" value="Unassembled WGS sequence"/>
</dbReference>
<organism evidence="3 4">
    <name type="scientific">Dendrobium catenatum</name>
    <dbReference type="NCBI Taxonomy" id="906689"/>
    <lineage>
        <taxon>Eukaryota</taxon>
        <taxon>Viridiplantae</taxon>
        <taxon>Streptophyta</taxon>
        <taxon>Embryophyta</taxon>
        <taxon>Tracheophyta</taxon>
        <taxon>Spermatophyta</taxon>
        <taxon>Magnoliopsida</taxon>
        <taxon>Liliopsida</taxon>
        <taxon>Asparagales</taxon>
        <taxon>Orchidaceae</taxon>
        <taxon>Epidendroideae</taxon>
        <taxon>Malaxideae</taxon>
        <taxon>Dendrobiinae</taxon>
        <taxon>Dendrobium</taxon>
    </lineage>
</organism>
<dbReference type="InterPro" id="IPR036397">
    <property type="entry name" value="RNaseH_sf"/>
</dbReference>
<evidence type="ECO:0000259" key="2">
    <source>
        <dbReference type="PROSITE" id="PS50994"/>
    </source>
</evidence>
<gene>
    <name evidence="3" type="ORF">MA16_Dca020100</name>
</gene>
<keyword evidence="1" id="KW-0645">Protease</keyword>
<proteinExistence type="predicted"/>
<dbReference type="InterPro" id="IPR054722">
    <property type="entry name" value="PolX-like_BBD"/>
</dbReference>
<dbReference type="InterPro" id="IPR039537">
    <property type="entry name" value="Retrotran_Ty1/copia-like"/>
</dbReference>
<dbReference type="AlphaFoldDB" id="A0A2I0X3S1"/>
<dbReference type="SUPFAM" id="SSF53098">
    <property type="entry name" value="Ribonuclease H-like"/>
    <property type="match status" value="1"/>
</dbReference>
<dbReference type="InterPro" id="IPR012337">
    <property type="entry name" value="RNaseH-like_sf"/>
</dbReference>
<evidence type="ECO:0000313" key="4">
    <source>
        <dbReference type="Proteomes" id="UP000233837"/>
    </source>
</evidence>
<dbReference type="InterPro" id="IPR001584">
    <property type="entry name" value="Integrase_cat-core"/>
</dbReference>
<evidence type="ECO:0000256" key="1">
    <source>
        <dbReference type="ARBA" id="ARBA00022670"/>
    </source>
</evidence>
<dbReference type="PROSITE" id="PS50994">
    <property type="entry name" value="INTEGRASE"/>
    <property type="match status" value="1"/>
</dbReference>
<reference evidence="3 4" key="1">
    <citation type="journal article" date="2016" name="Sci. Rep.">
        <title>The Dendrobium catenatum Lindl. genome sequence provides insights into polysaccharide synthase, floral development and adaptive evolution.</title>
        <authorList>
            <person name="Zhang G.Q."/>
            <person name="Xu Q."/>
            <person name="Bian C."/>
            <person name="Tsai W.C."/>
            <person name="Yeh C.M."/>
            <person name="Liu K.W."/>
            <person name="Yoshida K."/>
            <person name="Zhang L.S."/>
            <person name="Chang S.B."/>
            <person name="Chen F."/>
            <person name="Shi Y."/>
            <person name="Su Y.Y."/>
            <person name="Zhang Y.Q."/>
            <person name="Chen L.J."/>
            <person name="Yin Y."/>
            <person name="Lin M."/>
            <person name="Huang H."/>
            <person name="Deng H."/>
            <person name="Wang Z.W."/>
            <person name="Zhu S.L."/>
            <person name="Zhao X."/>
            <person name="Deng C."/>
            <person name="Niu S.C."/>
            <person name="Huang J."/>
            <person name="Wang M."/>
            <person name="Liu G.H."/>
            <person name="Yang H.J."/>
            <person name="Xiao X.J."/>
            <person name="Hsiao Y.Y."/>
            <person name="Wu W.L."/>
            <person name="Chen Y.Y."/>
            <person name="Mitsuda N."/>
            <person name="Ohme-Takagi M."/>
            <person name="Luo Y.B."/>
            <person name="Van de Peer Y."/>
            <person name="Liu Z.J."/>
        </authorList>
    </citation>
    <scope>NUCLEOTIDE SEQUENCE [LARGE SCALE GENOMIC DNA]</scope>
    <source>
        <tissue evidence="3">The whole plant</tissue>
    </source>
</reference>
<reference evidence="3 4" key="2">
    <citation type="journal article" date="2017" name="Nature">
        <title>The Apostasia genome and the evolution of orchids.</title>
        <authorList>
            <person name="Zhang G.Q."/>
            <person name="Liu K.W."/>
            <person name="Li Z."/>
            <person name="Lohaus R."/>
            <person name="Hsiao Y.Y."/>
            <person name="Niu S.C."/>
            <person name="Wang J.Y."/>
            <person name="Lin Y.C."/>
            <person name="Xu Q."/>
            <person name="Chen L.J."/>
            <person name="Yoshida K."/>
            <person name="Fujiwara S."/>
            <person name="Wang Z.W."/>
            <person name="Zhang Y.Q."/>
            <person name="Mitsuda N."/>
            <person name="Wang M."/>
            <person name="Liu G.H."/>
            <person name="Pecoraro L."/>
            <person name="Huang H.X."/>
            <person name="Xiao X.J."/>
            <person name="Lin M."/>
            <person name="Wu X.Y."/>
            <person name="Wu W.L."/>
            <person name="Chen Y.Y."/>
            <person name="Chang S.B."/>
            <person name="Sakamoto S."/>
            <person name="Ohme-Takagi M."/>
            <person name="Yagi M."/>
            <person name="Zeng S.J."/>
            <person name="Shen C.Y."/>
            <person name="Yeh C.M."/>
            <person name="Luo Y.B."/>
            <person name="Tsai W.C."/>
            <person name="Van de Peer Y."/>
            <person name="Liu Z.J."/>
        </authorList>
    </citation>
    <scope>NUCLEOTIDE SEQUENCE [LARGE SCALE GENOMIC DNA]</scope>
    <source>
        <tissue evidence="3">The whole plant</tissue>
    </source>
</reference>
<dbReference type="GO" id="GO:0015074">
    <property type="term" value="P:DNA integration"/>
    <property type="evidence" value="ECO:0007669"/>
    <property type="project" value="InterPro"/>
</dbReference>
<dbReference type="PANTHER" id="PTHR42648">
    <property type="entry name" value="TRANSPOSASE, PUTATIVE-RELATED"/>
    <property type="match status" value="1"/>
</dbReference>
<dbReference type="PANTHER" id="PTHR42648:SF26">
    <property type="entry name" value="INTEGRASE CATALYTIC DOMAIN-CONTAINING PROTEIN"/>
    <property type="match status" value="1"/>
</dbReference>
<dbReference type="Pfam" id="PF22936">
    <property type="entry name" value="Pol_BBD"/>
    <property type="match status" value="1"/>
</dbReference>
<dbReference type="GO" id="GO:0003676">
    <property type="term" value="F:nucleic acid binding"/>
    <property type="evidence" value="ECO:0007669"/>
    <property type="project" value="InterPro"/>
</dbReference>
<dbReference type="GO" id="GO:0006508">
    <property type="term" value="P:proteolysis"/>
    <property type="evidence" value="ECO:0007669"/>
    <property type="project" value="UniProtKB-KW"/>
</dbReference>
<keyword evidence="4" id="KW-1185">Reference proteome</keyword>
<name>A0A2I0X3S1_9ASPA</name>
<protein>
    <submittedName>
        <fullName evidence="3">Retrovirus-related Pol polyprotein from transposon TNT 1-94</fullName>
    </submittedName>
</protein>
<evidence type="ECO:0000313" key="3">
    <source>
        <dbReference type="EMBL" id="PKU82537.1"/>
    </source>
</evidence>
<dbReference type="Pfam" id="PF00665">
    <property type="entry name" value="rve"/>
    <property type="match status" value="1"/>
</dbReference>